<keyword evidence="7 8" id="KW-0472">Membrane</keyword>
<keyword evidence="6 8" id="KW-1133">Transmembrane helix</keyword>
<keyword evidence="4 10" id="KW-0808">Transferase</keyword>
<dbReference type="GO" id="GO:0016763">
    <property type="term" value="F:pentosyltransferase activity"/>
    <property type="evidence" value="ECO:0007669"/>
    <property type="project" value="TreeGrafter"/>
</dbReference>
<evidence type="ECO:0000256" key="2">
    <source>
        <dbReference type="ARBA" id="ARBA00022475"/>
    </source>
</evidence>
<dbReference type="Proteomes" id="UP001220610">
    <property type="component" value="Chromosome"/>
</dbReference>
<evidence type="ECO:0000256" key="7">
    <source>
        <dbReference type="ARBA" id="ARBA00023136"/>
    </source>
</evidence>
<dbReference type="EC" id="2.4.-.-" evidence="10"/>
<dbReference type="InterPro" id="IPR038731">
    <property type="entry name" value="RgtA/B/C-like"/>
</dbReference>
<feature type="transmembrane region" description="Helical" evidence="8">
    <location>
        <begin position="283"/>
        <end position="301"/>
    </location>
</feature>
<evidence type="ECO:0000256" key="3">
    <source>
        <dbReference type="ARBA" id="ARBA00022676"/>
    </source>
</evidence>
<keyword evidence="5 8" id="KW-0812">Transmembrane</keyword>
<reference evidence="10" key="1">
    <citation type="submission" date="2023-03" db="EMBL/GenBank/DDBJ databases">
        <title>Andean soil-derived lignocellulolytic bacterial consortium as a source of novel taxa and putative plastic-active enzymes.</title>
        <authorList>
            <person name="Diaz-Garcia L."/>
            <person name="Chuvochina M."/>
            <person name="Feuerriegel G."/>
            <person name="Bunk B."/>
            <person name="Sproer C."/>
            <person name="Streit W.R."/>
            <person name="Rodriguez L.M."/>
            <person name="Overmann J."/>
            <person name="Jimenez D.J."/>
        </authorList>
    </citation>
    <scope>NUCLEOTIDE SEQUENCE</scope>
    <source>
        <strain evidence="10">MAG 7</strain>
    </source>
</reference>
<keyword evidence="2" id="KW-1003">Cell membrane</keyword>
<feature type="transmembrane region" description="Helical" evidence="8">
    <location>
        <begin position="313"/>
        <end position="335"/>
    </location>
</feature>
<feature type="transmembrane region" description="Helical" evidence="8">
    <location>
        <begin position="70"/>
        <end position="87"/>
    </location>
</feature>
<proteinExistence type="predicted"/>
<dbReference type="GO" id="GO:0009103">
    <property type="term" value="P:lipopolysaccharide biosynthetic process"/>
    <property type="evidence" value="ECO:0007669"/>
    <property type="project" value="UniProtKB-ARBA"/>
</dbReference>
<organism evidence="10 11">
    <name type="scientific">Candidatus Pseudobacter hemicellulosilyticus</name>
    <dbReference type="NCBI Taxonomy" id="3121375"/>
    <lineage>
        <taxon>Bacteria</taxon>
        <taxon>Pseudomonadati</taxon>
        <taxon>Bacteroidota</taxon>
        <taxon>Chitinophagia</taxon>
        <taxon>Chitinophagales</taxon>
        <taxon>Chitinophagaceae</taxon>
        <taxon>Pseudobacter</taxon>
    </lineage>
</organism>
<comment type="subcellular location">
    <subcellularLocation>
        <location evidence="1">Cell membrane</location>
        <topology evidence="1">Multi-pass membrane protein</topology>
    </subcellularLocation>
</comment>
<dbReference type="PANTHER" id="PTHR33908:SF11">
    <property type="entry name" value="MEMBRANE PROTEIN"/>
    <property type="match status" value="1"/>
</dbReference>
<dbReference type="PROSITE" id="PS51257">
    <property type="entry name" value="PROKAR_LIPOPROTEIN"/>
    <property type="match status" value="1"/>
</dbReference>
<evidence type="ECO:0000313" key="10">
    <source>
        <dbReference type="EMBL" id="WEK36869.1"/>
    </source>
</evidence>
<evidence type="ECO:0000313" key="11">
    <source>
        <dbReference type="Proteomes" id="UP001220610"/>
    </source>
</evidence>
<evidence type="ECO:0000259" key="9">
    <source>
        <dbReference type="Pfam" id="PF13231"/>
    </source>
</evidence>
<dbReference type="PANTHER" id="PTHR33908">
    <property type="entry name" value="MANNOSYLTRANSFERASE YKCB-RELATED"/>
    <property type="match status" value="1"/>
</dbReference>
<feature type="transmembrane region" description="Helical" evidence="8">
    <location>
        <begin position="12"/>
        <end position="31"/>
    </location>
</feature>
<feature type="transmembrane region" description="Helical" evidence="8">
    <location>
        <begin position="142"/>
        <end position="171"/>
    </location>
</feature>
<feature type="transmembrane region" description="Helical" evidence="8">
    <location>
        <begin position="260"/>
        <end position="277"/>
    </location>
</feature>
<dbReference type="EMBL" id="CP119311">
    <property type="protein sequence ID" value="WEK36869.1"/>
    <property type="molecule type" value="Genomic_DNA"/>
</dbReference>
<evidence type="ECO:0000256" key="1">
    <source>
        <dbReference type="ARBA" id="ARBA00004651"/>
    </source>
</evidence>
<sequence>MLPSLKNNHRLYFYLIWFTVNFLQACFTDLIDDEAYYWVYSQFPAWGYFDHPPMIAWLIKAGYALFHHEIGVRFFIVLLNTATVYLIQQLTEKKDDLLFYTIATSVAVAHLGGILAVPDLPLIFFVALFFCLYRRFTRQMTIANSLLLGLGCALMLYSKYHGVLIIGFTLLSNLTLFKKYQTYIAGGFALLLFAPHLYWQYQHDFPSVQYHLFERNASSYQVAYTMEYLIGQIALAGPLMGWLFLWAVGRYKPANLTEKALKFSLVGFYAFFLVSTLKGRVEANWTIPVFVALIALSHQYIVSDPDPSTRKWLCKSLPLTMVLILLVRVYMLSFMPGVPGFSKDDEIHGSRNWVSAIREKADGAPVVFTNSYQRASKYWFYAGQPALSMNGDDYRRNNYNFWPIEDSLIGKRVLAVCGYRLPVFEELLPGTDSLASCWVGQYFSFSKVQIRLDSKPRWEAGSISFGGEVLSPAHYLDHFRQSPYDTAALYVTIVQPDEIDRHFPTGFTVKQLRQERQPLQLQVPVDLPAGHYTVRLALSTAIPQRYSLNSTSFALEVPAAR</sequence>
<evidence type="ECO:0000256" key="6">
    <source>
        <dbReference type="ARBA" id="ARBA00022989"/>
    </source>
</evidence>
<feature type="transmembrane region" description="Helical" evidence="8">
    <location>
        <begin position="99"/>
        <end position="130"/>
    </location>
</feature>
<name>A0AAJ5WVF0_9BACT</name>
<feature type="domain" description="Glycosyltransferase RgtA/B/C/D-like" evidence="9">
    <location>
        <begin position="50"/>
        <end position="199"/>
    </location>
</feature>
<dbReference type="GO" id="GO:0005886">
    <property type="term" value="C:plasma membrane"/>
    <property type="evidence" value="ECO:0007669"/>
    <property type="project" value="UniProtKB-SubCell"/>
</dbReference>
<evidence type="ECO:0000256" key="5">
    <source>
        <dbReference type="ARBA" id="ARBA00022692"/>
    </source>
</evidence>
<dbReference type="AlphaFoldDB" id="A0AAJ5WVF0"/>
<dbReference type="Pfam" id="PF13231">
    <property type="entry name" value="PMT_2"/>
    <property type="match status" value="1"/>
</dbReference>
<accession>A0AAJ5WVF0</accession>
<evidence type="ECO:0000256" key="8">
    <source>
        <dbReference type="SAM" id="Phobius"/>
    </source>
</evidence>
<protein>
    <submittedName>
        <fullName evidence="10">Glycosyltransferase family 39 protein</fullName>
        <ecNumber evidence="10">2.4.-.-</ecNumber>
    </submittedName>
</protein>
<gene>
    <name evidence="10" type="ORF">P0Y53_05080</name>
</gene>
<dbReference type="InterPro" id="IPR050297">
    <property type="entry name" value="LipidA_mod_glycosyltrf_83"/>
</dbReference>
<evidence type="ECO:0000256" key="4">
    <source>
        <dbReference type="ARBA" id="ARBA00022679"/>
    </source>
</evidence>
<feature type="transmembrane region" description="Helical" evidence="8">
    <location>
        <begin position="183"/>
        <end position="201"/>
    </location>
</feature>
<feature type="transmembrane region" description="Helical" evidence="8">
    <location>
        <begin position="228"/>
        <end position="248"/>
    </location>
</feature>
<keyword evidence="3 10" id="KW-0328">Glycosyltransferase</keyword>